<dbReference type="EMBL" id="CAJNOT010002353">
    <property type="protein sequence ID" value="CAF1308687.1"/>
    <property type="molecule type" value="Genomic_DNA"/>
</dbReference>
<dbReference type="GO" id="GO:0000978">
    <property type="term" value="F:RNA polymerase II cis-regulatory region sequence-specific DNA binding"/>
    <property type="evidence" value="ECO:0007669"/>
    <property type="project" value="TreeGrafter"/>
</dbReference>
<evidence type="ECO:0000256" key="11">
    <source>
        <dbReference type="ARBA" id="ARBA00039893"/>
    </source>
</evidence>
<keyword evidence="8 12" id="KW-0238">DNA-binding</keyword>
<dbReference type="GO" id="GO:0005737">
    <property type="term" value="C:cytoplasm"/>
    <property type="evidence" value="ECO:0007669"/>
    <property type="project" value="UniProtKB-SubCell"/>
</dbReference>
<proteinExistence type="predicted"/>
<comment type="subcellular location">
    <subcellularLocation>
        <location evidence="2">Cytoplasm</location>
    </subcellularLocation>
    <subcellularLocation>
        <location evidence="1 12">Nucleus</location>
    </subcellularLocation>
</comment>
<evidence type="ECO:0000313" key="17">
    <source>
        <dbReference type="Proteomes" id="UP000663836"/>
    </source>
</evidence>
<keyword evidence="3" id="KW-0217">Developmental protein</keyword>
<dbReference type="Proteomes" id="UP000663864">
    <property type="component" value="Unassembled WGS sequence"/>
</dbReference>
<organism evidence="16 17">
    <name type="scientific">Rotaria sordida</name>
    <dbReference type="NCBI Taxonomy" id="392033"/>
    <lineage>
        <taxon>Eukaryota</taxon>
        <taxon>Metazoa</taxon>
        <taxon>Spiralia</taxon>
        <taxon>Gnathifera</taxon>
        <taxon>Rotifera</taxon>
        <taxon>Eurotatoria</taxon>
        <taxon>Bdelloidea</taxon>
        <taxon>Philodinida</taxon>
        <taxon>Philodinidae</taxon>
        <taxon>Rotaria</taxon>
    </lineage>
</organism>
<evidence type="ECO:0000256" key="12">
    <source>
        <dbReference type="PROSITE-ProRule" id="PRU00089"/>
    </source>
</evidence>
<dbReference type="SUPFAM" id="SSF46785">
    <property type="entry name" value="Winged helix' DNA-binding domain"/>
    <property type="match status" value="1"/>
</dbReference>
<dbReference type="InterPro" id="IPR001766">
    <property type="entry name" value="Fork_head_dom"/>
</dbReference>
<dbReference type="PROSITE" id="PS00658">
    <property type="entry name" value="FORK_HEAD_2"/>
    <property type="match status" value="1"/>
</dbReference>
<evidence type="ECO:0000313" key="15">
    <source>
        <dbReference type="EMBL" id="CAF1308687.1"/>
    </source>
</evidence>
<keyword evidence="5" id="KW-0597">Phosphoprotein</keyword>
<feature type="domain" description="Fork-head" evidence="14">
    <location>
        <begin position="95"/>
        <end position="202"/>
    </location>
</feature>
<evidence type="ECO:0000256" key="6">
    <source>
        <dbReference type="ARBA" id="ARBA00022604"/>
    </source>
</evidence>
<evidence type="ECO:0000256" key="13">
    <source>
        <dbReference type="SAM" id="MobiDB-lite"/>
    </source>
</evidence>
<feature type="region of interest" description="Disordered" evidence="13">
    <location>
        <begin position="182"/>
        <end position="259"/>
    </location>
</feature>
<dbReference type="PANTHER" id="PTHR45767:SF2">
    <property type="entry name" value="FORKHEAD BOX PROTEIN O"/>
    <property type="match status" value="1"/>
</dbReference>
<name>A0A819LGA1_9BILA</name>
<evidence type="ECO:0000256" key="4">
    <source>
        <dbReference type="ARBA" id="ARBA00022490"/>
    </source>
</evidence>
<dbReference type="InterPro" id="IPR036388">
    <property type="entry name" value="WH-like_DNA-bd_sf"/>
</dbReference>
<evidence type="ECO:0000256" key="7">
    <source>
        <dbReference type="ARBA" id="ARBA00023015"/>
    </source>
</evidence>
<protein>
    <recommendedName>
        <fullName evidence="11">Forkhead box protein O</fullName>
    </recommendedName>
</protein>
<dbReference type="SMART" id="SM00339">
    <property type="entry name" value="FH"/>
    <property type="match status" value="1"/>
</dbReference>
<keyword evidence="9" id="KW-0804">Transcription</keyword>
<feature type="compositionally biased region" description="Basic and acidic residues" evidence="13">
    <location>
        <begin position="1"/>
        <end position="10"/>
    </location>
</feature>
<dbReference type="FunFam" id="1.10.10.10:FF:000032">
    <property type="entry name" value="Forkhead box protein O4"/>
    <property type="match status" value="1"/>
</dbReference>
<feature type="compositionally biased region" description="Basic residues" evidence="13">
    <location>
        <begin position="11"/>
        <end position="20"/>
    </location>
</feature>
<dbReference type="Gene3D" id="1.10.10.10">
    <property type="entry name" value="Winged helix-like DNA-binding domain superfamily/Winged helix DNA-binding domain"/>
    <property type="match status" value="1"/>
</dbReference>
<dbReference type="GO" id="GO:0000981">
    <property type="term" value="F:DNA-binding transcription factor activity, RNA polymerase II-specific"/>
    <property type="evidence" value="ECO:0007669"/>
    <property type="project" value="TreeGrafter"/>
</dbReference>
<keyword evidence="10 12" id="KW-0539">Nucleus</keyword>
<feature type="region of interest" description="Disordered" evidence="13">
    <location>
        <begin position="1"/>
        <end position="38"/>
    </location>
</feature>
<keyword evidence="7" id="KW-0805">Transcription regulation</keyword>
<feature type="DNA-binding region" description="Fork-head" evidence="12">
    <location>
        <begin position="95"/>
        <end position="202"/>
    </location>
</feature>
<feature type="compositionally biased region" description="Low complexity" evidence="13">
    <location>
        <begin position="182"/>
        <end position="196"/>
    </location>
</feature>
<evidence type="ECO:0000313" key="16">
    <source>
        <dbReference type="EMBL" id="CAF3961369.1"/>
    </source>
</evidence>
<feature type="region of interest" description="Disordered" evidence="13">
    <location>
        <begin position="328"/>
        <end position="372"/>
    </location>
</feature>
<feature type="compositionally biased region" description="Low complexity" evidence="13">
    <location>
        <begin position="231"/>
        <end position="254"/>
    </location>
</feature>
<feature type="compositionally biased region" description="Low complexity" evidence="13">
    <location>
        <begin position="446"/>
        <end position="472"/>
    </location>
</feature>
<evidence type="ECO:0000256" key="9">
    <source>
        <dbReference type="ARBA" id="ARBA00023163"/>
    </source>
</evidence>
<dbReference type="PANTHER" id="PTHR45767">
    <property type="entry name" value="FORKHEAD BOX PROTEIN O"/>
    <property type="match status" value="1"/>
</dbReference>
<accession>A0A819LGA1</accession>
<dbReference type="GO" id="GO:0005634">
    <property type="term" value="C:nucleus"/>
    <property type="evidence" value="ECO:0007669"/>
    <property type="project" value="UniProtKB-SubCell"/>
</dbReference>
<keyword evidence="4" id="KW-0963">Cytoplasm</keyword>
<evidence type="ECO:0000256" key="5">
    <source>
        <dbReference type="ARBA" id="ARBA00022553"/>
    </source>
</evidence>
<dbReference type="InterPro" id="IPR036390">
    <property type="entry name" value="WH_DNA-bd_sf"/>
</dbReference>
<sequence length="570" mass="64601">MVKHQSDLHYYHQHQQHHLHHSDSSRSPSICSSSLSPKTSSTTVAITTVTSATATLPTGTSTIVSTEVDPQLAKHVEYELGLTKKNGSGTRKNAWGNLSYAELISKAITTSAEQRLTLSEIYDWMIKYVPFFRNKVDRASSAGWKNSIRHNLSLHNRFKRIQSEGTGKSSWWIINPDEKNTSSTISNGTISTTNGIKQTRRRLGQNLKSSSTTPKRLRTPRSLIKSPRILTTTEQQQQQQQQQQHQQQESTTQQNPPLDISSVSIYDAQQWTTHLDSDTSVNHLYEQDLYSTSVHTPITNNNSTGGIQATYLFDDIATNYVSNTSSNPTNTNDYSYHHHHHQPQHFHHHHHHQPHTLYQHHHGSNYDIGSNNGYYHHQQPVLNDHHLLPMDTYHTNNGLTYSLQQQQQQQQIDLNDDQHIYIRAHSASSHSSSSSISPPILTTNNNLASSSSSASSSSNYSYQHKNSSQSSNGYFHPNSNGTLTLYSHHHQHHSDIESLLQLNGIDEENDDDDDLSTLVHHHHGMIDDHQQLSNFLPSNNHQLFSHNEPSTSILRTVLKRPIVDMHNQQV</sequence>
<keyword evidence="6" id="KW-0341">Growth regulation</keyword>
<evidence type="ECO:0000256" key="10">
    <source>
        <dbReference type="ARBA" id="ARBA00023242"/>
    </source>
</evidence>
<dbReference type="Proteomes" id="UP000663836">
    <property type="component" value="Unassembled WGS sequence"/>
</dbReference>
<feature type="region of interest" description="Disordered" evidence="13">
    <location>
        <begin position="446"/>
        <end position="476"/>
    </location>
</feature>
<reference evidence="16" key="1">
    <citation type="submission" date="2021-02" db="EMBL/GenBank/DDBJ databases">
        <authorList>
            <person name="Nowell W R."/>
        </authorList>
    </citation>
    <scope>NUCLEOTIDE SEQUENCE</scope>
</reference>
<gene>
    <name evidence="16" type="ORF">JBS370_LOCUS24110</name>
    <name evidence="15" type="ORF">ZHD862_LOCUS28366</name>
</gene>
<evidence type="ECO:0000256" key="2">
    <source>
        <dbReference type="ARBA" id="ARBA00004496"/>
    </source>
</evidence>
<dbReference type="EMBL" id="CAJOBD010003684">
    <property type="protein sequence ID" value="CAF3961369.1"/>
    <property type="molecule type" value="Genomic_DNA"/>
</dbReference>
<comment type="caution">
    <text evidence="16">The sequence shown here is derived from an EMBL/GenBank/DDBJ whole genome shotgun (WGS) entry which is preliminary data.</text>
</comment>
<evidence type="ECO:0000256" key="3">
    <source>
        <dbReference type="ARBA" id="ARBA00022473"/>
    </source>
</evidence>
<feature type="compositionally biased region" description="Basic residues" evidence="13">
    <location>
        <begin position="337"/>
        <end position="363"/>
    </location>
</feature>
<feature type="compositionally biased region" description="Low complexity" evidence="13">
    <location>
        <begin position="25"/>
        <end position="38"/>
    </location>
</feature>
<dbReference type="PRINTS" id="PR00053">
    <property type="entry name" value="FORKHEAD"/>
</dbReference>
<dbReference type="AlphaFoldDB" id="A0A819LGA1"/>
<evidence type="ECO:0000259" key="14">
    <source>
        <dbReference type="PROSITE" id="PS50039"/>
    </source>
</evidence>
<dbReference type="Pfam" id="PF00250">
    <property type="entry name" value="Forkhead"/>
    <property type="match status" value="1"/>
</dbReference>
<evidence type="ECO:0000256" key="8">
    <source>
        <dbReference type="ARBA" id="ARBA00023125"/>
    </source>
</evidence>
<dbReference type="PROSITE" id="PS50039">
    <property type="entry name" value="FORK_HEAD_3"/>
    <property type="match status" value="1"/>
</dbReference>
<dbReference type="InterPro" id="IPR030456">
    <property type="entry name" value="TF_fork_head_CS_2"/>
</dbReference>
<evidence type="ECO:0000256" key="1">
    <source>
        <dbReference type="ARBA" id="ARBA00004123"/>
    </source>
</evidence>